<reference evidence="2" key="1">
    <citation type="submission" date="2015-11" db="EMBL/GenBank/DDBJ databases">
        <title>De novo transcriptome assembly of four potential Pierce s Disease insect vectors from Arizona vineyards.</title>
        <authorList>
            <person name="Tassone E.E."/>
        </authorList>
    </citation>
    <scope>NUCLEOTIDE SEQUENCE</scope>
</reference>
<feature type="non-terminal residue" evidence="2">
    <location>
        <position position="1"/>
    </location>
</feature>
<keyword evidence="1" id="KW-1133">Transmembrane helix</keyword>
<evidence type="ECO:0000313" key="2">
    <source>
        <dbReference type="EMBL" id="JAS98328.1"/>
    </source>
</evidence>
<feature type="transmembrane region" description="Helical" evidence="1">
    <location>
        <begin position="25"/>
        <end position="44"/>
    </location>
</feature>
<dbReference type="EMBL" id="GECU01009378">
    <property type="protein sequence ID" value="JAS98328.1"/>
    <property type="molecule type" value="Transcribed_RNA"/>
</dbReference>
<name>A0A1B6JGP7_9HEMI</name>
<protein>
    <submittedName>
        <fullName evidence="2">Uncharacterized protein</fullName>
    </submittedName>
</protein>
<dbReference type="AlphaFoldDB" id="A0A1B6JGP7"/>
<keyword evidence="1" id="KW-0812">Transmembrane</keyword>
<gene>
    <name evidence="2" type="ORF">g.8495</name>
</gene>
<accession>A0A1B6JGP7</accession>
<sequence length="120" mass="12617">QTKNYKTICKVAIQLIGITSNMQSIAVYLGLLSAILLSVQAVPYPGPNPYARPVANPLALPYAYPEPNCCGAGSRCGLGLCDCCGGTKCENGACNPIIQYKQGWYGPPRIQGGCGKSIGY</sequence>
<organism evidence="2">
    <name type="scientific">Homalodisca liturata</name>
    <dbReference type="NCBI Taxonomy" id="320908"/>
    <lineage>
        <taxon>Eukaryota</taxon>
        <taxon>Metazoa</taxon>
        <taxon>Ecdysozoa</taxon>
        <taxon>Arthropoda</taxon>
        <taxon>Hexapoda</taxon>
        <taxon>Insecta</taxon>
        <taxon>Pterygota</taxon>
        <taxon>Neoptera</taxon>
        <taxon>Paraneoptera</taxon>
        <taxon>Hemiptera</taxon>
        <taxon>Auchenorrhyncha</taxon>
        <taxon>Membracoidea</taxon>
        <taxon>Cicadellidae</taxon>
        <taxon>Cicadellinae</taxon>
        <taxon>Proconiini</taxon>
        <taxon>Homalodisca</taxon>
    </lineage>
</organism>
<evidence type="ECO:0000256" key="1">
    <source>
        <dbReference type="SAM" id="Phobius"/>
    </source>
</evidence>
<proteinExistence type="predicted"/>
<keyword evidence="1" id="KW-0472">Membrane</keyword>